<evidence type="ECO:0000256" key="5">
    <source>
        <dbReference type="ARBA" id="ARBA00022705"/>
    </source>
</evidence>
<name>A0AA37RWD5_9GAMM</name>
<reference evidence="14" key="2">
    <citation type="submission" date="2023-01" db="EMBL/GenBank/DDBJ databases">
        <title>Draft genome sequence of Paraferrimonas sedimenticola strain NBRC 101628.</title>
        <authorList>
            <person name="Sun Q."/>
            <person name="Mori K."/>
        </authorList>
    </citation>
    <scope>NUCLEOTIDE SEQUENCE</scope>
    <source>
        <strain evidence="14">NBRC 101628</strain>
    </source>
</reference>
<dbReference type="PANTHER" id="PTHR11669:SF0">
    <property type="entry name" value="PROTEIN STICHEL-LIKE 2"/>
    <property type="match status" value="1"/>
</dbReference>
<dbReference type="SUPFAM" id="SSF48019">
    <property type="entry name" value="post-AAA+ oligomerization domain-like"/>
    <property type="match status" value="1"/>
</dbReference>
<evidence type="ECO:0000313" key="15">
    <source>
        <dbReference type="Proteomes" id="UP001161422"/>
    </source>
</evidence>
<sequence>MSYQVLARKWRPGRFEQVVGQAHVLAALTNALQQDRLHHAYLFSGTRGVGKTTLARLFAKGLNCETGVTSEPCGQCSACLEIAEGRFVDLIEVDAASRTKVDDTREILENVQYRPARGRYKVYLIDEVHMLSKASFNALLKTLEEPPEHVKFLLATTDPQKLPITVLSRCLQFNLKALTVEQIGAQIERILQAENIAFDAGASLLLARAAQGSMRDGLSLTDQAIAHGGGQLQLASVEQMLGALDEDSVNRLLQGIIDGEVAPMLEQVDNVLGFGGDAESVLVAMLRRLHEVALAQFSPHALQIASHPESVAALAKALAPEQVQLYYKILLEGRRELAHAPDARAGLEMALLRALAFAPEQSESVFSAKPLGSGQLAGESGVQSASAQAVSQPVDSAPAPQAVVPEQPQTPASPQASVASQTGAQPVASQPQSQPMADVQRQAQAANARQDESLLFAEQQEIMAQAESLTGGASEVNLEHAVMAANAEAEQAHSQPAFESPEQNAPQSQVPAQETSEFGLQGAPASAPVAQPPQAPQQPLSNQASPVPATSVQPPQASSPSPQASDEADLFEDELLQAALANRDQLRASMTQAEGDTPAKKSPASEPKPQPRGPAASAGALQSREPHKSELPNQESHKAESQNQGLQHQQAQHQPISELATLEHPVANPPDSENVSATDLTPAAPAVQPEPVEPAVSGPKSQVSDVNAPSAAIAVEPDPMHKPEAEAVPALETSRLPAQPNQLLQIMSQGPQPDLAWYKSLSMIKVGGRIRQLAINSVADIQGEHLRLQLKPDQKHLAAEKAITALQSALQEWFGQPLNLEVVVGEPQGRETPLMIRRRFHKELLQESQSHMNSDPLIQRLQTELGATLDWDSLKYPEHMLTERV</sequence>
<dbReference type="InterPro" id="IPR045085">
    <property type="entry name" value="HLD_clamp_pol_III_gamma_tau"/>
</dbReference>
<comment type="similarity">
    <text evidence="1">Belongs to the DnaX/STICHEL family.</text>
</comment>
<dbReference type="GO" id="GO:0006261">
    <property type="term" value="P:DNA-templated DNA replication"/>
    <property type="evidence" value="ECO:0007669"/>
    <property type="project" value="TreeGrafter"/>
</dbReference>
<dbReference type="GO" id="GO:0003677">
    <property type="term" value="F:DNA binding"/>
    <property type="evidence" value="ECO:0007669"/>
    <property type="project" value="InterPro"/>
</dbReference>
<evidence type="ECO:0000256" key="4">
    <source>
        <dbReference type="ARBA" id="ARBA00022695"/>
    </source>
</evidence>
<gene>
    <name evidence="14" type="ORF">GCM10007895_22110</name>
</gene>
<accession>A0AA37RWD5</accession>
<keyword evidence="6" id="KW-0479">Metal-binding</keyword>
<feature type="compositionally biased region" description="Low complexity" evidence="12">
    <location>
        <begin position="684"/>
        <end position="696"/>
    </location>
</feature>
<dbReference type="EC" id="2.7.7.7" evidence="2"/>
<feature type="compositionally biased region" description="Low complexity" evidence="12">
    <location>
        <begin position="382"/>
        <end position="412"/>
    </location>
</feature>
<feature type="compositionally biased region" description="Basic and acidic residues" evidence="12">
    <location>
        <begin position="624"/>
        <end position="640"/>
    </location>
</feature>
<dbReference type="Pfam" id="PF12170">
    <property type="entry name" value="DNA_pol3_tau_5"/>
    <property type="match status" value="1"/>
</dbReference>
<keyword evidence="7" id="KW-0547">Nucleotide-binding</keyword>
<dbReference type="RefSeq" id="WP_095504216.1">
    <property type="nucleotide sequence ID" value="NZ_BSNC01000005.1"/>
</dbReference>
<keyword evidence="4" id="KW-0548">Nucleotidyltransferase</keyword>
<dbReference type="CDD" id="cd00009">
    <property type="entry name" value="AAA"/>
    <property type="match status" value="1"/>
</dbReference>
<dbReference type="EMBL" id="BSNC01000005">
    <property type="protein sequence ID" value="GLP96905.1"/>
    <property type="molecule type" value="Genomic_DNA"/>
</dbReference>
<dbReference type="GO" id="GO:0003887">
    <property type="term" value="F:DNA-directed DNA polymerase activity"/>
    <property type="evidence" value="ECO:0007669"/>
    <property type="project" value="UniProtKB-KW"/>
</dbReference>
<keyword evidence="10" id="KW-0239">DNA-directed DNA polymerase</keyword>
<feature type="region of interest" description="Disordered" evidence="12">
    <location>
        <begin position="684"/>
        <end position="706"/>
    </location>
</feature>
<dbReference type="CDD" id="cd18137">
    <property type="entry name" value="HLD_clamp_pol_III_gamma_tau"/>
    <property type="match status" value="1"/>
</dbReference>
<dbReference type="InterPro" id="IPR050238">
    <property type="entry name" value="DNA_Rep/Repair_Clamp_Loader"/>
</dbReference>
<feature type="compositionally biased region" description="Acidic residues" evidence="12">
    <location>
        <begin position="566"/>
        <end position="575"/>
    </location>
</feature>
<dbReference type="Pfam" id="PF22608">
    <property type="entry name" value="DNAX_ATPase_lid"/>
    <property type="match status" value="1"/>
</dbReference>
<feature type="compositionally biased region" description="Polar residues" evidence="12">
    <location>
        <begin position="501"/>
        <end position="518"/>
    </location>
</feature>
<dbReference type="Gene3D" id="3.30.300.150">
    <property type="entry name" value="DNA polymerase III, tau subunit, domain V"/>
    <property type="match status" value="1"/>
</dbReference>
<dbReference type="InterPro" id="IPR008921">
    <property type="entry name" value="DNA_pol3_clamp-load_cplx_C"/>
</dbReference>
<dbReference type="Gene3D" id="1.20.272.10">
    <property type="match status" value="1"/>
</dbReference>
<feature type="region of interest" description="Disordered" evidence="12">
    <location>
        <begin position="487"/>
        <end position="654"/>
    </location>
</feature>
<dbReference type="GO" id="GO:0009360">
    <property type="term" value="C:DNA polymerase III complex"/>
    <property type="evidence" value="ECO:0007669"/>
    <property type="project" value="InterPro"/>
</dbReference>
<evidence type="ECO:0000256" key="8">
    <source>
        <dbReference type="ARBA" id="ARBA00022833"/>
    </source>
</evidence>
<dbReference type="InterPro" id="IPR012763">
    <property type="entry name" value="DNA_pol_III_sug/sutau_N"/>
</dbReference>
<comment type="caution">
    <text evidence="14">The sequence shown here is derived from an EMBL/GenBank/DDBJ whole genome shotgun (WGS) entry which is preliminary data.</text>
</comment>
<dbReference type="PANTHER" id="PTHR11669">
    <property type="entry name" value="REPLICATION FACTOR C / DNA POLYMERASE III GAMMA-TAU SUBUNIT"/>
    <property type="match status" value="1"/>
</dbReference>
<dbReference type="SMART" id="SM00382">
    <property type="entry name" value="AAA"/>
    <property type="match status" value="1"/>
</dbReference>
<dbReference type="InterPro" id="IPR038249">
    <property type="entry name" value="PolIII_tau_V_sf"/>
</dbReference>
<feature type="region of interest" description="Disordered" evidence="12">
    <location>
        <begin position="376"/>
        <end position="446"/>
    </location>
</feature>
<dbReference type="FunFam" id="3.40.50.300:FF:000014">
    <property type="entry name" value="DNA polymerase III subunit gamma/tau"/>
    <property type="match status" value="1"/>
</dbReference>
<feature type="compositionally biased region" description="Low complexity" evidence="12">
    <location>
        <begin position="642"/>
        <end position="654"/>
    </location>
</feature>
<keyword evidence="8" id="KW-0862">Zinc</keyword>
<feature type="compositionally biased region" description="Low complexity" evidence="12">
    <location>
        <begin position="424"/>
        <end position="446"/>
    </location>
</feature>
<dbReference type="Proteomes" id="UP001161422">
    <property type="component" value="Unassembled WGS sequence"/>
</dbReference>
<dbReference type="SUPFAM" id="SSF52540">
    <property type="entry name" value="P-loop containing nucleoside triphosphate hydrolases"/>
    <property type="match status" value="1"/>
</dbReference>
<keyword evidence="9" id="KW-0067">ATP-binding</keyword>
<reference evidence="14" key="1">
    <citation type="journal article" date="2014" name="Int. J. Syst. Evol. Microbiol.">
        <title>Complete genome sequence of Corynebacterium casei LMG S-19264T (=DSM 44701T), isolated from a smear-ripened cheese.</title>
        <authorList>
            <consortium name="US DOE Joint Genome Institute (JGI-PGF)"/>
            <person name="Walter F."/>
            <person name="Albersmeier A."/>
            <person name="Kalinowski J."/>
            <person name="Ruckert C."/>
        </authorList>
    </citation>
    <scope>NUCLEOTIDE SEQUENCE</scope>
    <source>
        <strain evidence="14">NBRC 101628</strain>
    </source>
</reference>
<dbReference type="Pfam" id="PF12169">
    <property type="entry name" value="DNA_pol3_gamma3"/>
    <property type="match status" value="1"/>
</dbReference>
<protein>
    <recommendedName>
        <fullName evidence="2">DNA-directed DNA polymerase</fullName>
        <ecNumber evidence="2">2.7.7.7</ecNumber>
    </recommendedName>
</protein>
<keyword evidence="15" id="KW-1185">Reference proteome</keyword>
<proteinExistence type="inferred from homology"/>
<evidence type="ECO:0000313" key="14">
    <source>
        <dbReference type="EMBL" id="GLP96905.1"/>
    </source>
</evidence>
<dbReference type="InterPro" id="IPR003593">
    <property type="entry name" value="AAA+_ATPase"/>
</dbReference>
<dbReference type="GO" id="GO:0005524">
    <property type="term" value="F:ATP binding"/>
    <property type="evidence" value="ECO:0007669"/>
    <property type="project" value="UniProtKB-KW"/>
</dbReference>
<evidence type="ECO:0000256" key="12">
    <source>
        <dbReference type="SAM" id="MobiDB-lite"/>
    </source>
</evidence>
<dbReference type="InterPro" id="IPR021029">
    <property type="entry name" value="DNA_pol_III_tau_dom-5"/>
</dbReference>
<comment type="catalytic activity">
    <reaction evidence="11">
        <text>DNA(n) + a 2'-deoxyribonucleoside 5'-triphosphate = DNA(n+1) + diphosphate</text>
        <dbReference type="Rhea" id="RHEA:22508"/>
        <dbReference type="Rhea" id="RHEA-COMP:17339"/>
        <dbReference type="Rhea" id="RHEA-COMP:17340"/>
        <dbReference type="ChEBI" id="CHEBI:33019"/>
        <dbReference type="ChEBI" id="CHEBI:61560"/>
        <dbReference type="ChEBI" id="CHEBI:173112"/>
        <dbReference type="EC" id="2.7.7.7"/>
    </reaction>
</comment>
<dbReference type="InterPro" id="IPR027417">
    <property type="entry name" value="P-loop_NTPase"/>
</dbReference>
<dbReference type="FunFam" id="1.20.272.10:FF:000003">
    <property type="entry name" value="DNA polymerase III subunit gamma/tau"/>
    <property type="match status" value="1"/>
</dbReference>
<evidence type="ECO:0000256" key="11">
    <source>
        <dbReference type="ARBA" id="ARBA00049244"/>
    </source>
</evidence>
<dbReference type="AlphaFoldDB" id="A0AA37RWD5"/>
<dbReference type="Gene3D" id="3.40.50.300">
    <property type="entry name" value="P-loop containing nucleotide triphosphate hydrolases"/>
    <property type="match status" value="1"/>
</dbReference>
<dbReference type="FunFam" id="1.10.8.60:FF:000013">
    <property type="entry name" value="DNA polymerase III subunit gamma/tau"/>
    <property type="match status" value="1"/>
</dbReference>
<evidence type="ECO:0000256" key="10">
    <source>
        <dbReference type="ARBA" id="ARBA00022932"/>
    </source>
</evidence>
<dbReference type="NCBIfam" id="NF004046">
    <property type="entry name" value="PRK05563.1"/>
    <property type="match status" value="1"/>
</dbReference>
<evidence type="ECO:0000256" key="7">
    <source>
        <dbReference type="ARBA" id="ARBA00022741"/>
    </source>
</evidence>
<evidence type="ECO:0000256" key="6">
    <source>
        <dbReference type="ARBA" id="ARBA00022723"/>
    </source>
</evidence>
<dbReference type="GO" id="GO:0046872">
    <property type="term" value="F:metal ion binding"/>
    <property type="evidence" value="ECO:0007669"/>
    <property type="project" value="UniProtKB-KW"/>
</dbReference>
<dbReference type="Pfam" id="PF13177">
    <property type="entry name" value="DNA_pol3_delta2"/>
    <property type="match status" value="1"/>
</dbReference>
<evidence type="ECO:0000256" key="9">
    <source>
        <dbReference type="ARBA" id="ARBA00022840"/>
    </source>
</evidence>
<dbReference type="InterPro" id="IPR022754">
    <property type="entry name" value="DNA_pol_III_gamma-3"/>
</dbReference>
<feature type="compositionally biased region" description="Low complexity" evidence="12">
    <location>
        <begin position="537"/>
        <end position="565"/>
    </location>
</feature>
<dbReference type="NCBIfam" id="TIGR02397">
    <property type="entry name" value="dnaX_nterm"/>
    <property type="match status" value="1"/>
</dbReference>
<dbReference type="NCBIfam" id="NF005942">
    <property type="entry name" value="PRK07994.1"/>
    <property type="match status" value="1"/>
</dbReference>
<evidence type="ECO:0000256" key="1">
    <source>
        <dbReference type="ARBA" id="ARBA00006360"/>
    </source>
</evidence>
<keyword evidence="3" id="KW-0808">Transferase</keyword>
<evidence type="ECO:0000256" key="3">
    <source>
        <dbReference type="ARBA" id="ARBA00022679"/>
    </source>
</evidence>
<dbReference type="Gene3D" id="1.10.8.60">
    <property type="match status" value="1"/>
</dbReference>
<evidence type="ECO:0000259" key="13">
    <source>
        <dbReference type="SMART" id="SM00382"/>
    </source>
</evidence>
<evidence type="ECO:0000256" key="2">
    <source>
        <dbReference type="ARBA" id="ARBA00012417"/>
    </source>
</evidence>
<feature type="domain" description="AAA+ ATPase" evidence="13">
    <location>
        <begin position="37"/>
        <end position="178"/>
    </location>
</feature>
<organism evidence="14 15">
    <name type="scientific">Paraferrimonas sedimenticola</name>
    <dbReference type="NCBI Taxonomy" id="375674"/>
    <lineage>
        <taxon>Bacteria</taxon>
        <taxon>Pseudomonadati</taxon>
        <taxon>Pseudomonadota</taxon>
        <taxon>Gammaproteobacteria</taxon>
        <taxon>Alteromonadales</taxon>
        <taxon>Ferrimonadaceae</taxon>
        <taxon>Paraferrimonas</taxon>
    </lineage>
</organism>
<keyword evidence="5" id="KW-0235">DNA replication</keyword>
<feature type="compositionally biased region" description="Polar residues" evidence="12">
    <location>
        <begin position="413"/>
        <end position="423"/>
    </location>
</feature>